<feature type="binding site" evidence="9">
    <location>
        <position position="133"/>
    </location>
    <ligand>
        <name>pyridoxal 5'-phosphate</name>
        <dbReference type="ChEBI" id="CHEBI:597326"/>
    </ligand>
</feature>
<evidence type="ECO:0000256" key="2">
    <source>
        <dbReference type="ARBA" id="ARBA00005517"/>
    </source>
</evidence>
<keyword evidence="5 8" id="KW-0456">Lyase</keyword>
<evidence type="ECO:0000256" key="10">
    <source>
        <dbReference type="PIRSR" id="PIRSR038945-2"/>
    </source>
</evidence>
<dbReference type="EMBL" id="KF900464">
    <property type="protein sequence ID" value="AIE95885.1"/>
    <property type="molecule type" value="Genomic_DNA"/>
</dbReference>
<sequence length="406" mass="44294">MAIKYLLCRKCSTEFRADLKYVCDECFNPLDVIYDFDKIKLTKDIIKNREKTLWRYFELLPLKNKNNIVDIGAGYTPLHKADKLAKKLGLNNLYIKNDTVNPSFSFKDRPAGVAVSKSIELGLEAVGSPSTGNLASATAAHAARAGIPCYIFIPHDIEQAKIFQVQTYGANIIPVNGTYDDANRLASYAGDKYNIGIVNINLRTYYVEGSKTLAFEVCEQLDWNAPDHVIVPTGSGAMLCAIDRGLKEFERINLITNNKTRITSAQPKGCSPVVDAIKNKSNSIQPVKKPNTLAKSLAIGEPGDGIFAVETVNNSGGYGESANDEEIREAIRLLASTEGIFAEPGGAVSIAVLLKLVNDGKIDANEKIVCYVTGNGLKAPEAAFIHQPELKVVEPKREVLQDIIGL</sequence>
<reference evidence="12" key="1">
    <citation type="journal article" date="2014" name="Genome Biol. Evol.">
        <title>Pangenome evidence for extensive interdomain horizontal transfer affecting lineage core and shell genes in uncultured planktonic thaumarchaeota and euryarchaeota.</title>
        <authorList>
            <person name="Deschamps P."/>
            <person name="Zivanovic Y."/>
            <person name="Moreira D."/>
            <person name="Rodriguez-Valera F."/>
            <person name="Lopez-Garcia P."/>
        </authorList>
    </citation>
    <scope>NUCLEOTIDE SEQUENCE</scope>
</reference>
<feature type="domain" description="Tryptophan synthase beta chain-like PALP" evidence="11">
    <location>
        <begin position="72"/>
        <end position="374"/>
    </location>
</feature>
<name>A0A075FW16_9ARCH</name>
<dbReference type="GO" id="GO:0003941">
    <property type="term" value="F:L-serine ammonia-lyase activity"/>
    <property type="evidence" value="ECO:0007669"/>
    <property type="project" value="TreeGrafter"/>
</dbReference>
<dbReference type="CDD" id="cd01563">
    <property type="entry name" value="Thr-synth_1"/>
    <property type="match status" value="1"/>
</dbReference>
<evidence type="ECO:0000313" key="12">
    <source>
        <dbReference type="EMBL" id="AIE95885.1"/>
    </source>
</evidence>
<evidence type="ECO:0000256" key="6">
    <source>
        <dbReference type="ARBA" id="ARBA00049144"/>
    </source>
</evidence>
<comment type="catalytic activity">
    <reaction evidence="6 8">
        <text>O-phospho-L-homoserine + H2O = L-threonine + phosphate</text>
        <dbReference type="Rhea" id="RHEA:10840"/>
        <dbReference type="ChEBI" id="CHEBI:15377"/>
        <dbReference type="ChEBI" id="CHEBI:43474"/>
        <dbReference type="ChEBI" id="CHEBI:57590"/>
        <dbReference type="ChEBI" id="CHEBI:57926"/>
        <dbReference type="EC" id="4.2.3.1"/>
    </reaction>
</comment>
<dbReference type="PIRSF" id="PIRSF038945">
    <property type="entry name" value="Thr_synthase"/>
    <property type="match status" value="1"/>
</dbReference>
<dbReference type="InterPro" id="IPR001926">
    <property type="entry name" value="TrpB-like_PALP"/>
</dbReference>
<evidence type="ECO:0000256" key="4">
    <source>
        <dbReference type="ARBA" id="ARBA00022898"/>
    </source>
</evidence>
<comment type="pathway">
    <text evidence="8">Amino-acid biosynthesis; L-threonine biosynthesis; L-threonine from L-aspartate: step 5/5.</text>
</comment>
<dbReference type="GO" id="GO:0009088">
    <property type="term" value="P:threonine biosynthetic process"/>
    <property type="evidence" value="ECO:0007669"/>
    <property type="project" value="UniProtKB-UniRule"/>
</dbReference>
<gene>
    <name evidence="12" type="primary">thrC</name>
</gene>
<dbReference type="Pfam" id="PF00291">
    <property type="entry name" value="PALP"/>
    <property type="match status" value="1"/>
</dbReference>
<dbReference type="Gene3D" id="3.40.50.1100">
    <property type="match status" value="2"/>
</dbReference>
<organism evidence="12">
    <name type="scientific">uncultured marine thaumarchaeote AD1000_71_A04</name>
    <dbReference type="NCBI Taxonomy" id="1455935"/>
    <lineage>
        <taxon>Archaea</taxon>
        <taxon>Nitrososphaerota</taxon>
        <taxon>environmental samples</taxon>
    </lineage>
</organism>
<feature type="modified residue" description="N6-(pyridoxal phosphate)lysine" evidence="10">
    <location>
        <position position="107"/>
    </location>
</feature>
<evidence type="ECO:0000256" key="5">
    <source>
        <dbReference type="ARBA" id="ARBA00023239"/>
    </source>
</evidence>
<dbReference type="NCBIfam" id="NF006050">
    <property type="entry name" value="PRK08197.1"/>
    <property type="match status" value="1"/>
</dbReference>
<comment type="similarity">
    <text evidence="2 8">Belongs to the threonine synthase family.</text>
</comment>
<evidence type="ECO:0000259" key="11">
    <source>
        <dbReference type="Pfam" id="PF00291"/>
    </source>
</evidence>
<dbReference type="InterPro" id="IPR050147">
    <property type="entry name" value="Ser/Thr_Dehydratase"/>
</dbReference>
<dbReference type="GO" id="GO:0004794">
    <property type="term" value="F:threonine deaminase activity"/>
    <property type="evidence" value="ECO:0007669"/>
    <property type="project" value="TreeGrafter"/>
</dbReference>
<keyword evidence="8" id="KW-0028">Amino-acid biosynthesis</keyword>
<dbReference type="GO" id="GO:0004795">
    <property type="term" value="F:threonine synthase activity"/>
    <property type="evidence" value="ECO:0007669"/>
    <property type="project" value="UniProtKB-UniRule"/>
</dbReference>
<dbReference type="NCBIfam" id="TIGR00260">
    <property type="entry name" value="thrC"/>
    <property type="match status" value="1"/>
</dbReference>
<dbReference type="PANTHER" id="PTHR48078:SF6">
    <property type="entry name" value="L-THREONINE DEHYDRATASE CATABOLIC TDCB"/>
    <property type="match status" value="1"/>
</dbReference>
<comment type="function">
    <text evidence="8">Catalyzes the gamma-elimination of phosphate from L-phosphohomoserine and the beta-addition of water to produce L-threonine.</text>
</comment>
<protein>
    <recommendedName>
        <fullName evidence="3 7">Threonine synthase</fullName>
        <ecNumber evidence="7 8">4.2.3.1</ecNumber>
    </recommendedName>
</protein>
<evidence type="ECO:0000256" key="7">
    <source>
        <dbReference type="NCBIfam" id="TIGR00260"/>
    </source>
</evidence>
<evidence type="ECO:0000256" key="3">
    <source>
        <dbReference type="ARBA" id="ARBA00018679"/>
    </source>
</evidence>
<dbReference type="UniPathway" id="UPA00050">
    <property type="reaction ID" value="UER00065"/>
</dbReference>
<dbReference type="PANTHER" id="PTHR48078">
    <property type="entry name" value="THREONINE DEHYDRATASE, MITOCHONDRIAL-RELATED"/>
    <property type="match status" value="1"/>
</dbReference>
<evidence type="ECO:0000256" key="9">
    <source>
        <dbReference type="PIRSR" id="PIRSR038945-1"/>
    </source>
</evidence>
<dbReference type="InterPro" id="IPR026260">
    <property type="entry name" value="Thr_Synthase_bac/arc"/>
</dbReference>
<keyword evidence="4 8" id="KW-0663">Pyridoxal phosphate</keyword>
<evidence type="ECO:0000256" key="1">
    <source>
        <dbReference type="ARBA" id="ARBA00001933"/>
    </source>
</evidence>
<dbReference type="SUPFAM" id="SSF53686">
    <property type="entry name" value="Tryptophan synthase beta subunit-like PLP-dependent enzymes"/>
    <property type="match status" value="1"/>
</dbReference>
<dbReference type="GO" id="GO:0009097">
    <property type="term" value="P:isoleucine biosynthetic process"/>
    <property type="evidence" value="ECO:0007669"/>
    <property type="project" value="TreeGrafter"/>
</dbReference>
<dbReference type="AlphaFoldDB" id="A0A075FW16"/>
<feature type="binding site" evidence="9">
    <location>
        <position position="373"/>
    </location>
    <ligand>
        <name>pyridoxal 5'-phosphate</name>
        <dbReference type="ChEBI" id="CHEBI:597326"/>
    </ligand>
</feature>
<proteinExistence type="inferred from homology"/>
<evidence type="ECO:0000256" key="8">
    <source>
        <dbReference type="PIRNR" id="PIRNR038945"/>
    </source>
</evidence>
<dbReference type="EC" id="4.2.3.1" evidence="7 8"/>
<dbReference type="GO" id="GO:0006567">
    <property type="term" value="P:L-threonine catabolic process"/>
    <property type="evidence" value="ECO:0007669"/>
    <property type="project" value="TreeGrafter"/>
</dbReference>
<dbReference type="GO" id="GO:0006565">
    <property type="term" value="P:L-serine catabolic process"/>
    <property type="evidence" value="ECO:0007669"/>
    <property type="project" value="TreeGrafter"/>
</dbReference>
<dbReference type="InterPro" id="IPR036052">
    <property type="entry name" value="TrpB-like_PALP_sf"/>
</dbReference>
<comment type="cofactor">
    <cofactor evidence="1 8 9">
        <name>pyridoxal 5'-phosphate</name>
        <dbReference type="ChEBI" id="CHEBI:597326"/>
    </cofactor>
</comment>
<accession>A0A075FW16</accession>
<keyword evidence="8" id="KW-0791">Threonine biosynthesis</keyword>
<dbReference type="InterPro" id="IPR004450">
    <property type="entry name" value="Thr_synthase-like"/>
</dbReference>